<name>G2YP13_BOTF4</name>
<accession>G2YP13</accession>
<reference evidence="2" key="1">
    <citation type="journal article" date="2011" name="PLoS Genet.">
        <title>Genomic analysis of the necrotrophic fungal pathogens Sclerotinia sclerotiorum and Botrytis cinerea.</title>
        <authorList>
            <person name="Amselem J."/>
            <person name="Cuomo C.A."/>
            <person name="van Kan J.A."/>
            <person name="Viaud M."/>
            <person name="Benito E.P."/>
            <person name="Couloux A."/>
            <person name="Coutinho P.M."/>
            <person name="de Vries R.P."/>
            <person name="Dyer P.S."/>
            <person name="Fillinger S."/>
            <person name="Fournier E."/>
            <person name="Gout L."/>
            <person name="Hahn M."/>
            <person name="Kohn L."/>
            <person name="Lapalu N."/>
            <person name="Plummer K.M."/>
            <person name="Pradier J.M."/>
            <person name="Quevillon E."/>
            <person name="Sharon A."/>
            <person name="Simon A."/>
            <person name="ten Have A."/>
            <person name="Tudzynski B."/>
            <person name="Tudzynski P."/>
            <person name="Wincker P."/>
            <person name="Andrew M."/>
            <person name="Anthouard V."/>
            <person name="Beever R.E."/>
            <person name="Beffa R."/>
            <person name="Benoit I."/>
            <person name="Bouzid O."/>
            <person name="Brault B."/>
            <person name="Chen Z."/>
            <person name="Choquer M."/>
            <person name="Collemare J."/>
            <person name="Cotton P."/>
            <person name="Danchin E.G."/>
            <person name="Da Silva C."/>
            <person name="Gautier A."/>
            <person name="Giraud C."/>
            <person name="Giraud T."/>
            <person name="Gonzalez C."/>
            <person name="Grossetete S."/>
            <person name="Guldener U."/>
            <person name="Henrissat B."/>
            <person name="Howlett B.J."/>
            <person name="Kodira C."/>
            <person name="Kretschmer M."/>
            <person name="Lappartient A."/>
            <person name="Leroch M."/>
            <person name="Levis C."/>
            <person name="Mauceli E."/>
            <person name="Neuveglise C."/>
            <person name="Oeser B."/>
            <person name="Pearson M."/>
            <person name="Poulain J."/>
            <person name="Poussereau N."/>
            <person name="Quesneville H."/>
            <person name="Rascle C."/>
            <person name="Schumacher J."/>
            <person name="Segurens B."/>
            <person name="Sexton A."/>
            <person name="Silva E."/>
            <person name="Sirven C."/>
            <person name="Soanes D.M."/>
            <person name="Talbot N.J."/>
            <person name="Templeton M."/>
            <person name="Yandava C."/>
            <person name="Yarden O."/>
            <person name="Zeng Q."/>
            <person name="Rollins J.A."/>
            <person name="Lebrun M.H."/>
            <person name="Dickman M."/>
        </authorList>
    </citation>
    <scope>NUCLEOTIDE SEQUENCE [LARGE SCALE GENOMIC DNA]</scope>
    <source>
        <strain evidence="2">T4</strain>
    </source>
</reference>
<dbReference type="HOGENOM" id="CLU_2512377_0_0_1"/>
<dbReference type="InParanoid" id="G2YP13"/>
<sequence>MTLDFPQKPRRSFNRLRAFYRNPNTVFSVGRATSHKPQNFIFGRHKGSVRVLMTASNASRGRDGADSGLIFRAISAVHNFPHHSS</sequence>
<proteinExistence type="predicted"/>
<evidence type="ECO:0000313" key="2">
    <source>
        <dbReference type="Proteomes" id="UP000008177"/>
    </source>
</evidence>
<protein>
    <submittedName>
        <fullName evidence="1">Uncharacterized protein</fullName>
    </submittedName>
</protein>
<dbReference type="AlphaFoldDB" id="G2YP13"/>
<organism evidence="1 2">
    <name type="scientific">Botryotinia fuckeliana (strain T4)</name>
    <name type="common">Noble rot fungus</name>
    <name type="synonym">Botrytis cinerea</name>
    <dbReference type="NCBI Taxonomy" id="999810"/>
    <lineage>
        <taxon>Eukaryota</taxon>
        <taxon>Fungi</taxon>
        <taxon>Dikarya</taxon>
        <taxon>Ascomycota</taxon>
        <taxon>Pezizomycotina</taxon>
        <taxon>Leotiomycetes</taxon>
        <taxon>Helotiales</taxon>
        <taxon>Sclerotiniaceae</taxon>
        <taxon>Botrytis</taxon>
    </lineage>
</organism>
<evidence type="ECO:0000313" key="1">
    <source>
        <dbReference type="EMBL" id="CCD53361.1"/>
    </source>
</evidence>
<dbReference type="Proteomes" id="UP000008177">
    <property type="component" value="Unplaced contigs"/>
</dbReference>
<dbReference type="EMBL" id="FQ790346">
    <property type="protein sequence ID" value="CCD53361.1"/>
    <property type="molecule type" value="Genomic_DNA"/>
</dbReference>
<gene>
    <name evidence="1" type="ORF">BofuT4_uP123800.1</name>
</gene>